<dbReference type="PANTHER" id="PTHR21666:SF270">
    <property type="entry name" value="MUREIN HYDROLASE ACTIVATOR ENVC"/>
    <property type="match status" value="1"/>
</dbReference>
<evidence type="ECO:0000313" key="3">
    <source>
        <dbReference type="EMBL" id="HJB56189.1"/>
    </source>
</evidence>
<name>A0A9D2S4W2_9FIRM</name>
<accession>A0A9D2S4W2</accession>
<feature type="compositionally biased region" description="Basic and acidic residues" evidence="1">
    <location>
        <begin position="9"/>
        <end position="18"/>
    </location>
</feature>
<dbReference type="SUPFAM" id="SSF51261">
    <property type="entry name" value="Duplicated hybrid motif"/>
    <property type="match status" value="1"/>
</dbReference>
<dbReference type="Gene3D" id="2.70.70.10">
    <property type="entry name" value="Glucose Permease (Domain IIA)"/>
    <property type="match status" value="1"/>
</dbReference>
<reference evidence="3" key="2">
    <citation type="submission" date="2021-04" db="EMBL/GenBank/DDBJ databases">
        <authorList>
            <person name="Gilroy R."/>
        </authorList>
    </citation>
    <scope>NUCLEOTIDE SEQUENCE</scope>
    <source>
        <strain evidence="3">CHK189-11263</strain>
    </source>
</reference>
<evidence type="ECO:0000259" key="2">
    <source>
        <dbReference type="Pfam" id="PF01551"/>
    </source>
</evidence>
<dbReference type="InterPro" id="IPR016047">
    <property type="entry name" value="M23ase_b-sheet_dom"/>
</dbReference>
<sequence>MESMTYQEWSRRRQERWSKPSRPGVRRGRGKVALGARERRRLAQLAVCVALFAVVLVGKGVFPQRLEQVRETLGAVLHADTDFAAVFAGVGRSIQDGEPVSETLGALWTQVFAPAAAEEPPAPGPVSGGALAGKLASGGAESALALLDGSWMAEEAPPETDPFQTTGNPPAQVDTAVLHVDYDGPALPANASMDRYDLGLGETVTPALGWVSSPFGWREHPVDGGEKFHNGVDLAVNTGTPIGAFAAGTVDYIGDSPVYGLYLQLDHGNGVTSFYAHCSKLCVQQGETVAMGETVAEAGETGNATGPHLHLEIKKDGVLLNPVYYIETQ</sequence>
<dbReference type="InterPro" id="IPR011055">
    <property type="entry name" value="Dup_hybrid_motif"/>
</dbReference>
<gene>
    <name evidence="3" type="ORF">H9714_01410</name>
</gene>
<dbReference type="CDD" id="cd12797">
    <property type="entry name" value="M23_peptidase"/>
    <property type="match status" value="1"/>
</dbReference>
<evidence type="ECO:0000256" key="1">
    <source>
        <dbReference type="SAM" id="MobiDB-lite"/>
    </source>
</evidence>
<dbReference type="PANTHER" id="PTHR21666">
    <property type="entry name" value="PEPTIDASE-RELATED"/>
    <property type="match status" value="1"/>
</dbReference>
<feature type="region of interest" description="Disordered" evidence="1">
    <location>
        <begin position="1"/>
        <end position="29"/>
    </location>
</feature>
<protein>
    <submittedName>
        <fullName evidence="3">M23 family metallopeptidase</fullName>
    </submittedName>
</protein>
<dbReference type="Pfam" id="PF01551">
    <property type="entry name" value="Peptidase_M23"/>
    <property type="match status" value="1"/>
</dbReference>
<feature type="domain" description="M23ase beta-sheet core" evidence="2">
    <location>
        <begin position="227"/>
        <end position="322"/>
    </location>
</feature>
<evidence type="ECO:0000313" key="4">
    <source>
        <dbReference type="Proteomes" id="UP000824208"/>
    </source>
</evidence>
<dbReference type="AlphaFoldDB" id="A0A9D2S4W2"/>
<dbReference type="Proteomes" id="UP000824208">
    <property type="component" value="Unassembled WGS sequence"/>
</dbReference>
<dbReference type="GO" id="GO:0004222">
    <property type="term" value="F:metalloendopeptidase activity"/>
    <property type="evidence" value="ECO:0007669"/>
    <property type="project" value="TreeGrafter"/>
</dbReference>
<dbReference type="EMBL" id="DWYC01000014">
    <property type="protein sequence ID" value="HJB56189.1"/>
    <property type="molecule type" value="Genomic_DNA"/>
</dbReference>
<comment type="caution">
    <text evidence="3">The sequence shown here is derived from an EMBL/GenBank/DDBJ whole genome shotgun (WGS) entry which is preliminary data.</text>
</comment>
<organism evidence="3 4">
    <name type="scientific">Candidatus Flavonifractor intestinipullorum</name>
    <dbReference type="NCBI Taxonomy" id="2838587"/>
    <lineage>
        <taxon>Bacteria</taxon>
        <taxon>Bacillati</taxon>
        <taxon>Bacillota</taxon>
        <taxon>Clostridia</taxon>
        <taxon>Eubacteriales</taxon>
        <taxon>Oscillospiraceae</taxon>
        <taxon>Flavonifractor</taxon>
    </lineage>
</organism>
<reference evidence="3" key="1">
    <citation type="journal article" date="2021" name="PeerJ">
        <title>Extensive microbial diversity within the chicken gut microbiome revealed by metagenomics and culture.</title>
        <authorList>
            <person name="Gilroy R."/>
            <person name="Ravi A."/>
            <person name="Getino M."/>
            <person name="Pursley I."/>
            <person name="Horton D.L."/>
            <person name="Alikhan N.F."/>
            <person name="Baker D."/>
            <person name="Gharbi K."/>
            <person name="Hall N."/>
            <person name="Watson M."/>
            <person name="Adriaenssens E.M."/>
            <person name="Foster-Nyarko E."/>
            <person name="Jarju S."/>
            <person name="Secka A."/>
            <person name="Antonio M."/>
            <person name="Oren A."/>
            <person name="Chaudhuri R.R."/>
            <person name="La Ragione R."/>
            <person name="Hildebrand F."/>
            <person name="Pallen M.J."/>
        </authorList>
    </citation>
    <scope>NUCLEOTIDE SEQUENCE</scope>
    <source>
        <strain evidence="3">CHK189-11263</strain>
    </source>
</reference>
<dbReference type="InterPro" id="IPR050570">
    <property type="entry name" value="Cell_wall_metabolism_enzyme"/>
</dbReference>
<proteinExistence type="predicted"/>